<reference evidence="2" key="1">
    <citation type="submission" date="2009-09" db="EMBL/GenBank/DDBJ databases">
        <authorList>
            <person name="Weinstock G."/>
            <person name="Sodergren E."/>
            <person name="Clifton S."/>
            <person name="Fulton L."/>
            <person name="Fulton B."/>
            <person name="Courtney L."/>
            <person name="Fronick C."/>
            <person name="Harrison M."/>
            <person name="Strong C."/>
            <person name="Farmer C."/>
            <person name="Delahaunty K."/>
            <person name="Markovic C."/>
            <person name="Hall O."/>
            <person name="Minx P."/>
            <person name="Tomlinson C."/>
            <person name="Mitreva M."/>
            <person name="Nelson J."/>
            <person name="Hou S."/>
            <person name="Wollam A."/>
            <person name="Pepin K.H."/>
            <person name="Johnson M."/>
            <person name="Bhonagiri V."/>
            <person name="Nash W.E."/>
            <person name="Warren W."/>
            <person name="Chinwalla A."/>
            <person name="Mardis E.R."/>
            <person name="Wilson R.K."/>
        </authorList>
    </citation>
    <scope>NUCLEOTIDE SEQUENCE [LARGE SCALE GENOMIC DNA]</scope>
    <source>
        <strain evidence="2">DSM 20544</strain>
    </source>
</reference>
<feature type="region of interest" description="Disordered" evidence="1">
    <location>
        <begin position="54"/>
        <end position="98"/>
    </location>
</feature>
<dbReference type="Proteomes" id="UP000003671">
    <property type="component" value="Unassembled WGS sequence"/>
</dbReference>
<evidence type="ECO:0000313" key="2">
    <source>
        <dbReference type="EMBL" id="EEX67822.1"/>
    </source>
</evidence>
<evidence type="ECO:0000256" key="1">
    <source>
        <dbReference type="SAM" id="MobiDB-lite"/>
    </source>
</evidence>
<dbReference type="HOGENOM" id="CLU_1218644_0_0_9"/>
<feature type="compositionally biased region" description="Basic and acidic residues" evidence="1">
    <location>
        <begin position="81"/>
        <end position="98"/>
    </location>
</feature>
<dbReference type="PATRIC" id="fig|500635.8.peg.2159"/>
<proteinExistence type="predicted"/>
<dbReference type="AlphaFoldDB" id="C9KQP6"/>
<evidence type="ECO:0000313" key="3">
    <source>
        <dbReference type="Proteomes" id="UP000003671"/>
    </source>
</evidence>
<comment type="caution">
    <text evidence="2">The sequence shown here is derived from an EMBL/GenBank/DDBJ whole genome shotgun (WGS) entry which is preliminary data.</text>
</comment>
<name>C9KQP6_9FIRM</name>
<organism evidence="2 3">
    <name type="scientific">Mitsuokella multacida DSM 20544</name>
    <dbReference type="NCBI Taxonomy" id="500635"/>
    <lineage>
        <taxon>Bacteria</taxon>
        <taxon>Bacillati</taxon>
        <taxon>Bacillota</taxon>
        <taxon>Negativicutes</taxon>
        <taxon>Selenomonadales</taxon>
        <taxon>Selenomonadaceae</taxon>
        <taxon>Mitsuokella</taxon>
    </lineage>
</organism>
<dbReference type="STRING" id="500635.MITSMUL_05565"/>
<feature type="compositionally biased region" description="Low complexity" evidence="1">
    <location>
        <begin position="55"/>
        <end position="80"/>
    </location>
</feature>
<dbReference type="EMBL" id="ABWK02000025">
    <property type="protein sequence ID" value="EEX67822.1"/>
    <property type="molecule type" value="Genomic_DNA"/>
</dbReference>
<keyword evidence="3" id="KW-1185">Reference proteome</keyword>
<protein>
    <submittedName>
        <fullName evidence="2">Uncharacterized protein</fullName>
    </submittedName>
</protein>
<gene>
    <name evidence="2" type="ORF">MITSMUL_05565</name>
</gene>
<sequence length="227" mass="25270">MLTDGHYGVITTIDGKTITDGNVYDNYRYHYDGDVTLSMPNKPDFEPPVNPPVMPGTGTVTPLPENPTNPSNTPENTTETTGHKTVWDGDRGGDRPEDKRVVTLPFFKVLEDKTTHRYGTYDVAKRTTEVKIEPSAQVLPEPNQPATQYRELTTELTTDKGTGEFTLKYNGSRFTILPDDDAAMKLIVVGDETKNRALFEKALHVTFTQMGLEVADLDGVYIHFGKD</sequence>
<accession>C9KQP6</accession>